<keyword evidence="1" id="KW-1133">Transmembrane helix</keyword>
<feature type="transmembrane region" description="Helical" evidence="1">
    <location>
        <begin position="36"/>
        <end position="56"/>
    </location>
</feature>
<evidence type="ECO:0000256" key="1">
    <source>
        <dbReference type="SAM" id="Phobius"/>
    </source>
</evidence>
<dbReference type="EMBL" id="FOBW01000027">
    <property type="protein sequence ID" value="SEN91939.1"/>
    <property type="molecule type" value="Genomic_DNA"/>
</dbReference>
<dbReference type="STRING" id="930146.SAMN05192533_1278"/>
<dbReference type="OrthoDB" id="140416at2"/>
<gene>
    <name evidence="3" type="ORF">SAMN05192533_1278</name>
</gene>
<feature type="domain" description="DUF58" evidence="2">
    <location>
        <begin position="207"/>
        <end position="313"/>
    </location>
</feature>
<dbReference type="AlphaFoldDB" id="A0A1H8KG58"/>
<dbReference type="Proteomes" id="UP000198553">
    <property type="component" value="Unassembled WGS sequence"/>
</dbReference>
<reference evidence="4" key="1">
    <citation type="submission" date="2016-10" db="EMBL/GenBank/DDBJ databases">
        <authorList>
            <person name="Varghese N."/>
            <person name="Submissions S."/>
        </authorList>
    </citation>
    <scope>NUCLEOTIDE SEQUENCE [LARGE SCALE GENOMIC DNA]</scope>
    <source>
        <strain evidence="4">B48,IBRC-M 10115,DSM 25386,CECT 8001</strain>
    </source>
</reference>
<proteinExistence type="predicted"/>
<evidence type="ECO:0000313" key="4">
    <source>
        <dbReference type="Proteomes" id="UP000198553"/>
    </source>
</evidence>
<evidence type="ECO:0000313" key="3">
    <source>
        <dbReference type="EMBL" id="SEN91939.1"/>
    </source>
</evidence>
<sequence>MRKYFQRIKETWKLVLLLFLIMLTFSYAMFQGGFVSWFLFYSFLPFALYALCLALYPVKDFKVERMLAHREFNTGEKIKVVLTIKRKHSFPLLYVIVEEAAFGAFSGIGKIGLAKEVYFLGFKREFHIHYNIENLPRGEHHFEGVRIKTGDFFGLIEKERFIALEDKILVYPSYEEMNYRSLLQQFDEGATAANERVHRDTSMSVGIREYQPGDRFSWINWKATAKRNEFMTKEFEQQRKSHDVLIIMDSILDPGFEAVVSFTASITRAVLRQGAQVGLLTLGAERVMIPTRGGDVQQQQIFYHLAKVQSQSNESFGQLLEQEVFLGNQHHSLMIVTAKFTEELLDKVSTNFRRNGSYIIFLVKRELEPISKIERNFITTARSRGILVKIVHEGHFAETFSEVMGG</sequence>
<accession>A0A1H8KG58</accession>
<keyword evidence="1" id="KW-0812">Transmembrane</keyword>
<organism evidence="3 4">
    <name type="scientific">Mesobacillus persicus</name>
    <dbReference type="NCBI Taxonomy" id="930146"/>
    <lineage>
        <taxon>Bacteria</taxon>
        <taxon>Bacillati</taxon>
        <taxon>Bacillota</taxon>
        <taxon>Bacilli</taxon>
        <taxon>Bacillales</taxon>
        <taxon>Bacillaceae</taxon>
        <taxon>Mesobacillus</taxon>
    </lineage>
</organism>
<dbReference type="PANTHER" id="PTHR34351:SF2">
    <property type="entry name" value="DUF58 DOMAIN-CONTAINING PROTEIN"/>
    <property type="match status" value="1"/>
</dbReference>
<dbReference type="InterPro" id="IPR002881">
    <property type="entry name" value="DUF58"/>
</dbReference>
<keyword evidence="1" id="KW-0472">Membrane</keyword>
<dbReference type="Pfam" id="PF01882">
    <property type="entry name" value="DUF58"/>
    <property type="match status" value="1"/>
</dbReference>
<dbReference type="PANTHER" id="PTHR34351">
    <property type="entry name" value="SLR1927 PROTEIN-RELATED"/>
    <property type="match status" value="1"/>
</dbReference>
<evidence type="ECO:0000259" key="2">
    <source>
        <dbReference type="Pfam" id="PF01882"/>
    </source>
</evidence>
<name>A0A1H8KG58_9BACI</name>
<keyword evidence="4" id="KW-1185">Reference proteome</keyword>
<feature type="transmembrane region" description="Helical" evidence="1">
    <location>
        <begin position="12"/>
        <end position="30"/>
    </location>
</feature>
<protein>
    <submittedName>
        <fullName evidence="3">Uncharacterized conserved protein, DUF58 family, contains vWF domain</fullName>
    </submittedName>
</protein>